<evidence type="ECO:0000259" key="1">
    <source>
        <dbReference type="Pfam" id="PF07727"/>
    </source>
</evidence>
<dbReference type="InterPro" id="IPR013103">
    <property type="entry name" value="RVT_2"/>
</dbReference>
<organism evidence="2 3">
    <name type="scientific">Tanacetum coccineum</name>
    <dbReference type="NCBI Taxonomy" id="301880"/>
    <lineage>
        <taxon>Eukaryota</taxon>
        <taxon>Viridiplantae</taxon>
        <taxon>Streptophyta</taxon>
        <taxon>Embryophyta</taxon>
        <taxon>Tracheophyta</taxon>
        <taxon>Spermatophyta</taxon>
        <taxon>Magnoliopsida</taxon>
        <taxon>eudicotyledons</taxon>
        <taxon>Gunneridae</taxon>
        <taxon>Pentapetalae</taxon>
        <taxon>asterids</taxon>
        <taxon>campanulids</taxon>
        <taxon>Asterales</taxon>
        <taxon>Asteraceae</taxon>
        <taxon>Asteroideae</taxon>
        <taxon>Anthemideae</taxon>
        <taxon>Anthemidinae</taxon>
        <taxon>Tanacetum</taxon>
    </lineage>
</organism>
<dbReference type="Proteomes" id="UP001151760">
    <property type="component" value="Unassembled WGS sequence"/>
</dbReference>
<dbReference type="Pfam" id="PF07727">
    <property type="entry name" value="RVT_2"/>
    <property type="match status" value="1"/>
</dbReference>
<accession>A0ABQ5CF39</accession>
<evidence type="ECO:0000313" key="3">
    <source>
        <dbReference type="Proteomes" id="UP001151760"/>
    </source>
</evidence>
<keyword evidence="3" id="KW-1185">Reference proteome</keyword>
<sequence>MNNEIEALNRNNTWTICDLPKGRKLVGSKWLFKIKYKSASEIKRYKVRLVSKGFSQREGFDYLETFSPVVKMSTVRCMLNVAVCNNWDLFQLDINNVFLYGDLTEDVYMSLPPGFDNQQGKSKFDYFLFTKKSGDVFVALLVYVDDIMITGNNISEIEKQKLHRISRDNLNTSSEVSYSVVLFDDDSRRNYHQIKQTNTVLKNTCGNDTNDALVQSYANIAVNSETKFDNDKLGRNMSVDEVR</sequence>
<reference evidence="2" key="2">
    <citation type="submission" date="2022-01" db="EMBL/GenBank/DDBJ databases">
        <authorList>
            <person name="Yamashiro T."/>
            <person name="Shiraishi A."/>
            <person name="Satake H."/>
            <person name="Nakayama K."/>
        </authorList>
    </citation>
    <scope>NUCLEOTIDE SEQUENCE</scope>
</reference>
<dbReference type="InterPro" id="IPR043502">
    <property type="entry name" value="DNA/RNA_pol_sf"/>
</dbReference>
<proteinExistence type="predicted"/>
<evidence type="ECO:0000313" key="2">
    <source>
        <dbReference type="EMBL" id="GJT24837.1"/>
    </source>
</evidence>
<comment type="caution">
    <text evidence="2">The sequence shown here is derived from an EMBL/GenBank/DDBJ whole genome shotgun (WGS) entry which is preliminary data.</text>
</comment>
<dbReference type="EMBL" id="BQNB010014166">
    <property type="protein sequence ID" value="GJT24837.1"/>
    <property type="molecule type" value="Genomic_DNA"/>
</dbReference>
<reference evidence="2" key="1">
    <citation type="journal article" date="2022" name="Int. J. Mol. Sci.">
        <title>Draft Genome of Tanacetum Coccineum: Genomic Comparison of Closely Related Tanacetum-Family Plants.</title>
        <authorList>
            <person name="Yamashiro T."/>
            <person name="Shiraishi A."/>
            <person name="Nakayama K."/>
            <person name="Satake H."/>
        </authorList>
    </citation>
    <scope>NUCLEOTIDE SEQUENCE</scope>
</reference>
<name>A0ABQ5CF39_9ASTR</name>
<feature type="domain" description="Reverse transcriptase Ty1/copia-type" evidence="1">
    <location>
        <begin position="11"/>
        <end position="122"/>
    </location>
</feature>
<dbReference type="SUPFAM" id="SSF56672">
    <property type="entry name" value="DNA/RNA polymerases"/>
    <property type="match status" value="1"/>
</dbReference>
<protein>
    <submittedName>
        <fullName evidence="2">Ribonuclease H-like domain-containing protein</fullName>
    </submittedName>
</protein>
<gene>
    <name evidence="2" type="ORF">Tco_0894774</name>
</gene>